<proteinExistence type="predicted"/>
<sequence>MPRKKTNQINSKEGCWLFLDCEMLTGIPADECPNTESCKHNALLSQNRWCFLPYQRWLPEYDQLYKIPTLEVGYWVAPEAAEAGYSPPVSLFYAYEDSFLGIGEDREGKRIGDVPPEATELGFARASYLPYKVSKGVLTVEIINDKRLLRDIGWGEAADLPYALHHDIETGKSFIKVDFDINSTKNQEAIDSGWHPGHRIWKHRVYCDKTGLYDQRQEQWVKEN</sequence>
<dbReference type="KEGG" id="npu:Npun_DF011"/>
<geneLocation type="plasmid" evidence="1 2">
    <name>pNPUN04</name>
</geneLocation>
<organism evidence="1 2">
    <name type="scientific">Nostoc punctiforme (strain ATCC 29133 / PCC 73102)</name>
    <dbReference type="NCBI Taxonomy" id="63737"/>
    <lineage>
        <taxon>Bacteria</taxon>
        <taxon>Bacillati</taxon>
        <taxon>Cyanobacteriota</taxon>
        <taxon>Cyanophyceae</taxon>
        <taxon>Nostocales</taxon>
        <taxon>Nostocaceae</taxon>
        <taxon>Nostoc</taxon>
    </lineage>
</organism>
<dbReference type="RefSeq" id="WP_012413362.1">
    <property type="nucleotide sequence ID" value="NC_010633.1"/>
</dbReference>
<evidence type="ECO:0000313" key="2">
    <source>
        <dbReference type="Proteomes" id="UP000001191"/>
    </source>
</evidence>
<accession>B2JBX7</accession>
<gene>
    <name evidence="1" type="ordered locus">Npun_DF011</name>
</gene>
<dbReference type="Proteomes" id="UP000001191">
    <property type="component" value="Plasmid pNPUN04"/>
</dbReference>
<keyword evidence="2" id="KW-1185">Reference proteome</keyword>
<dbReference type="HOGENOM" id="CLU_1233982_0_0_3"/>
<keyword evidence="1" id="KW-0614">Plasmid</keyword>
<dbReference type="EMBL" id="CP001041">
    <property type="protein sequence ID" value="ACC85431.1"/>
    <property type="molecule type" value="Genomic_DNA"/>
</dbReference>
<reference evidence="2" key="1">
    <citation type="submission" date="2008-04" db="EMBL/GenBank/DDBJ databases">
        <title>Complete sequence of plasmid 4 of Nostoc punctiforme ATCC 29133.</title>
        <authorList>
            <consortium name="US DOE Joint Genome Institute"/>
            <person name="Copeland A."/>
            <person name="Lucas S."/>
            <person name="Lapidus A."/>
            <person name="Glavina del Rio T."/>
            <person name="Dalin E."/>
            <person name="Tice H."/>
            <person name="Pitluck S."/>
            <person name="Chain P."/>
            <person name="Malfatti S."/>
            <person name="Shin M."/>
            <person name="Vergez L."/>
            <person name="Schmutz J."/>
            <person name="Larimer F."/>
            <person name="Land M."/>
            <person name="Hauser L."/>
            <person name="Kyrpides N."/>
            <person name="Kim E."/>
            <person name="Meeks J.C."/>
            <person name="Elhai J."/>
            <person name="Campbell E.L."/>
            <person name="Thiel T."/>
            <person name="Longmire J."/>
            <person name="Potts M."/>
            <person name="Atlas R."/>
        </authorList>
    </citation>
    <scope>NUCLEOTIDE SEQUENCE [LARGE SCALE GENOMIC DNA]</scope>
    <source>
        <strain evidence="2">ATCC 29133 / PCC 73102</strain>
        <plasmid evidence="2">Plasmid pNPUN04</plasmid>
    </source>
</reference>
<dbReference type="OrthoDB" id="515890at2"/>
<dbReference type="AlphaFoldDB" id="B2JBX7"/>
<protein>
    <submittedName>
        <fullName evidence="1">Uncharacterized protein</fullName>
    </submittedName>
</protein>
<name>B2JBX7_NOSP7</name>
<dbReference type="EnsemblBacteria" id="ACC85431">
    <property type="protein sequence ID" value="ACC85431"/>
    <property type="gene ID" value="Npun_DF011"/>
</dbReference>
<evidence type="ECO:0000313" key="1">
    <source>
        <dbReference type="EMBL" id="ACC85431.1"/>
    </source>
</evidence>